<comment type="similarity">
    <text evidence="4">In the N-terminal section; belongs to the N-acetylglucosamine-1-phosphate uridyltransferase family.</text>
</comment>
<gene>
    <name evidence="13" type="ORF">SCABRO_00702</name>
</gene>
<dbReference type="Proteomes" id="UP000030652">
    <property type="component" value="Unassembled WGS sequence"/>
</dbReference>
<dbReference type="eggNOG" id="COG1208">
    <property type="taxonomic scope" value="Bacteria"/>
</dbReference>
<dbReference type="PANTHER" id="PTHR43584">
    <property type="entry name" value="NUCLEOTIDYL TRANSFERASE"/>
    <property type="match status" value="1"/>
</dbReference>
<dbReference type="CDD" id="cd05636">
    <property type="entry name" value="LbH_G1P_TT_C_like"/>
    <property type="match status" value="1"/>
</dbReference>
<keyword evidence="5 13" id="KW-0808">Transferase</keyword>
<feature type="domain" description="Mannose-1-phosphate guanyltransferase C-terminal" evidence="12">
    <location>
        <begin position="259"/>
        <end position="369"/>
    </location>
</feature>
<comment type="catalytic activity">
    <reaction evidence="9">
        <text>alpha-D-glucosamine 1-phosphate + acetyl-CoA = N-acetyl-alpha-D-glucosamine 1-phosphate + CoA + H(+)</text>
        <dbReference type="Rhea" id="RHEA:13725"/>
        <dbReference type="ChEBI" id="CHEBI:15378"/>
        <dbReference type="ChEBI" id="CHEBI:57287"/>
        <dbReference type="ChEBI" id="CHEBI:57288"/>
        <dbReference type="ChEBI" id="CHEBI:57776"/>
        <dbReference type="ChEBI" id="CHEBI:58516"/>
        <dbReference type="EC" id="2.3.1.157"/>
    </reaction>
</comment>
<comment type="catalytic activity">
    <reaction evidence="10">
        <text>N-acetyl-alpha-D-glucosamine 1-phosphate + UTP + H(+) = UDP-N-acetyl-alpha-D-glucosamine + diphosphate</text>
        <dbReference type="Rhea" id="RHEA:13509"/>
        <dbReference type="ChEBI" id="CHEBI:15378"/>
        <dbReference type="ChEBI" id="CHEBI:33019"/>
        <dbReference type="ChEBI" id="CHEBI:46398"/>
        <dbReference type="ChEBI" id="CHEBI:57705"/>
        <dbReference type="ChEBI" id="CHEBI:57776"/>
        <dbReference type="EC" id="2.7.7.23"/>
    </reaction>
</comment>
<keyword evidence="8" id="KW-0012">Acyltransferase</keyword>
<dbReference type="GO" id="GO:0006048">
    <property type="term" value="P:UDP-N-acetylglucosamine biosynthetic process"/>
    <property type="evidence" value="ECO:0007669"/>
    <property type="project" value="UniProtKB-UniPathway"/>
</dbReference>
<protein>
    <submittedName>
        <fullName evidence="13">Glucose-1-phosphate thymidylyltransferase</fullName>
    </submittedName>
</protein>
<evidence type="ECO:0000313" key="14">
    <source>
        <dbReference type="Proteomes" id="UP000030652"/>
    </source>
</evidence>
<dbReference type="InterPro" id="IPR011004">
    <property type="entry name" value="Trimer_LpxA-like_sf"/>
</dbReference>
<feature type="domain" description="Nucleotidyl transferase" evidence="11">
    <location>
        <begin position="4"/>
        <end position="223"/>
    </location>
</feature>
<evidence type="ECO:0000256" key="6">
    <source>
        <dbReference type="ARBA" id="ARBA00022695"/>
    </source>
</evidence>
<dbReference type="SUPFAM" id="SSF51161">
    <property type="entry name" value="Trimeric LpxA-like enzymes"/>
    <property type="match status" value="1"/>
</dbReference>
<dbReference type="InterPro" id="IPR050065">
    <property type="entry name" value="GlmU-like"/>
</dbReference>
<dbReference type="Gene3D" id="3.90.550.10">
    <property type="entry name" value="Spore Coat Polysaccharide Biosynthesis Protein SpsA, Chain A"/>
    <property type="match status" value="1"/>
</dbReference>
<dbReference type="SUPFAM" id="SSF53448">
    <property type="entry name" value="Nucleotide-diphospho-sugar transferases"/>
    <property type="match status" value="1"/>
</dbReference>
<comment type="similarity">
    <text evidence="3">In the C-terminal section; belongs to the transferase hexapeptide repeat family.</text>
</comment>
<keyword evidence="6" id="KW-0548">Nucleotidyltransferase</keyword>
<organism evidence="13 14">
    <name type="scientific">Candidatus Scalindua brodae</name>
    <dbReference type="NCBI Taxonomy" id="237368"/>
    <lineage>
        <taxon>Bacteria</taxon>
        <taxon>Pseudomonadati</taxon>
        <taxon>Planctomycetota</taxon>
        <taxon>Candidatus Brocadiia</taxon>
        <taxon>Candidatus Brocadiales</taxon>
        <taxon>Candidatus Scalinduaceae</taxon>
        <taxon>Candidatus Scalindua</taxon>
    </lineage>
</organism>
<dbReference type="EMBL" id="JRYO01000052">
    <property type="protein sequence ID" value="KHE93530.1"/>
    <property type="molecule type" value="Genomic_DNA"/>
</dbReference>
<name>A0A0B0ES79_9BACT</name>
<dbReference type="NCBIfam" id="TIGR03992">
    <property type="entry name" value="Arch_glmU"/>
    <property type="match status" value="1"/>
</dbReference>
<evidence type="ECO:0000256" key="3">
    <source>
        <dbReference type="ARBA" id="ARBA00007707"/>
    </source>
</evidence>
<comment type="caution">
    <text evidence="13">The sequence shown here is derived from an EMBL/GenBank/DDBJ whole genome shotgun (WGS) entry which is preliminary data.</text>
</comment>
<dbReference type="GO" id="GO:0019134">
    <property type="term" value="F:glucosamine-1-phosphate N-acetyltransferase activity"/>
    <property type="evidence" value="ECO:0007669"/>
    <property type="project" value="UniProtKB-EC"/>
</dbReference>
<evidence type="ECO:0000259" key="11">
    <source>
        <dbReference type="Pfam" id="PF00483"/>
    </source>
</evidence>
<dbReference type="CDD" id="cd04181">
    <property type="entry name" value="NTP_transferase"/>
    <property type="match status" value="1"/>
</dbReference>
<evidence type="ECO:0000256" key="1">
    <source>
        <dbReference type="ARBA" id="ARBA00005166"/>
    </source>
</evidence>
<evidence type="ECO:0000256" key="5">
    <source>
        <dbReference type="ARBA" id="ARBA00022679"/>
    </source>
</evidence>
<dbReference type="InterPro" id="IPR056729">
    <property type="entry name" value="GMPPB_C"/>
</dbReference>
<accession>A0A0B0ES79</accession>
<evidence type="ECO:0000259" key="12">
    <source>
        <dbReference type="Pfam" id="PF25087"/>
    </source>
</evidence>
<evidence type="ECO:0000256" key="7">
    <source>
        <dbReference type="ARBA" id="ARBA00023268"/>
    </source>
</evidence>
<dbReference type="AlphaFoldDB" id="A0A0B0ES79"/>
<dbReference type="Gene3D" id="2.160.10.10">
    <property type="entry name" value="Hexapeptide repeat proteins"/>
    <property type="match status" value="1"/>
</dbReference>
<evidence type="ECO:0000256" key="9">
    <source>
        <dbReference type="ARBA" id="ARBA00048247"/>
    </source>
</evidence>
<proteinExistence type="inferred from homology"/>
<dbReference type="InterPro" id="IPR029044">
    <property type="entry name" value="Nucleotide-diphossugar_trans"/>
</dbReference>
<evidence type="ECO:0000313" key="13">
    <source>
        <dbReference type="EMBL" id="KHE93530.1"/>
    </source>
</evidence>
<keyword evidence="7" id="KW-0511">Multifunctional enzyme</keyword>
<dbReference type="Pfam" id="PF00483">
    <property type="entry name" value="NTP_transferase"/>
    <property type="match status" value="1"/>
</dbReference>
<reference evidence="13 14" key="1">
    <citation type="submission" date="2014-10" db="EMBL/GenBank/DDBJ databases">
        <title>Draft genome of anammox bacterium scalindua brodae, obtained using differential coverage binning of sequence data from two enrichment reactors.</title>
        <authorList>
            <person name="Speth D.R."/>
            <person name="Russ L."/>
            <person name="Kartal B."/>
            <person name="Op den Camp H.J."/>
            <person name="Dutilh B.E."/>
            <person name="Jetten M.S."/>
        </authorList>
    </citation>
    <scope>NUCLEOTIDE SEQUENCE [LARGE SCALE GENOMIC DNA]</scope>
    <source>
        <strain evidence="13">RU1</strain>
    </source>
</reference>
<comment type="pathway">
    <text evidence="2">Nucleotide-sugar biosynthesis; UDP-N-acetyl-alpha-D-glucosamine biosynthesis; UDP-N-acetyl-alpha-D-glucosamine from N-acetyl-alpha-D-glucosamine 1-phosphate: step 1/1.</text>
</comment>
<dbReference type="PANTHER" id="PTHR43584:SF8">
    <property type="entry name" value="N-ACETYLMURAMATE ALPHA-1-PHOSPHATE URIDYLYLTRANSFERASE"/>
    <property type="match status" value="1"/>
</dbReference>
<dbReference type="UniPathway" id="UPA00113">
    <property type="reaction ID" value="UER00532"/>
</dbReference>
<evidence type="ECO:0000256" key="4">
    <source>
        <dbReference type="ARBA" id="ARBA00007947"/>
    </source>
</evidence>
<evidence type="ECO:0000256" key="8">
    <source>
        <dbReference type="ARBA" id="ARBA00023315"/>
    </source>
</evidence>
<dbReference type="InterPro" id="IPR023915">
    <property type="entry name" value="Bifunctiontional_GlmU_arc-type"/>
</dbReference>
<evidence type="ECO:0000256" key="2">
    <source>
        <dbReference type="ARBA" id="ARBA00005208"/>
    </source>
</evidence>
<evidence type="ECO:0000256" key="10">
    <source>
        <dbReference type="ARBA" id="ARBA00048493"/>
    </source>
</evidence>
<dbReference type="GO" id="GO:0003977">
    <property type="term" value="F:UDP-N-acetylglucosamine diphosphorylase activity"/>
    <property type="evidence" value="ECO:0007669"/>
    <property type="project" value="UniProtKB-EC"/>
</dbReference>
<dbReference type="InterPro" id="IPR005835">
    <property type="entry name" value="NTP_transferase_dom"/>
</dbReference>
<sequence length="395" mass="43620">MIQAVIMAAGKSTRTWPLTLTIPKPLLKVMNKEIIKHNLDALQGLVREVIVIVGYKKEMIIDEIGYKYGKLKIRYVEQKRQLGTGHALKYVEQLIKDKFIVIGGDDIFSKRDIKACLKHKYAVLGCEVEDPGRFGVFVVKGKEVKKIVEKPKKFVSDIANTGLYVFDKSVFGFKLKKSQRGEYEIVDYINMLVKKEKIICEKVKGHWLSVGYPWDLIEANNVLVSEIKNDIKGTVEKNVTIKGKLKVGKGTEILSGTYIKGNVVVGENCLIGPSCYLRGNTSIGNGCHIGQAVEIKNSIIMDNAKVPHLSYIGDSVIGNNSNLGAGTITANLKHDNKNVRSVVKGKVVDTGRRKFGTIIADDVHTGINTTIYPGRKIWPGLGTLPGEVVAKDKTA</sequence>
<dbReference type="Pfam" id="PF25087">
    <property type="entry name" value="GMPPB_C"/>
    <property type="match status" value="1"/>
</dbReference>
<comment type="pathway">
    <text evidence="1">Nucleotide-sugar biosynthesis; UDP-N-acetyl-alpha-D-glucosamine biosynthesis; N-acetyl-alpha-D-glucosamine 1-phosphate from alpha-D-glucosamine 6-phosphate (route II): step 2/2.</text>
</comment>
<dbReference type="PATRIC" id="fig|237368.3.peg.756"/>